<feature type="domain" description="EamA" evidence="7">
    <location>
        <begin position="12"/>
        <end position="140"/>
    </location>
</feature>
<keyword evidence="4 6" id="KW-1133">Transmembrane helix</keyword>
<dbReference type="GO" id="GO:0016020">
    <property type="term" value="C:membrane"/>
    <property type="evidence" value="ECO:0007669"/>
    <property type="project" value="UniProtKB-SubCell"/>
</dbReference>
<dbReference type="SUPFAM" id="SSF103481">
    <property type="entry name" value="Multidrug resistance efflux transporter EmrE"/>
    <property type="match status" value="2"/>
</dbReference>
<evidence type="ECO:0000313" key="8">
    <source>
        <dbReference type="EMBL" id="RLK10051.1"/>
    </source>
</evidence>
<feature type="transmembrane region" description="Helical" evidence="6">
    <location>
        <begin position="181"/>
        <end position="202"/>
    </location>
</feature>
<accession>A0A497ZP05</accession>
<dbReference type="PANTHER" id="PTHR22911:SF6">
    <property type="entry name" value="SOLUTE CARRIER FAMILY 35 MEMBER G1"/>
    <property type="match status" value="1"/>
</dbReference>
<name>A0A497ZP05_9RHOB</name>
<feature type="domain" description="EamA" evidence="7">
    <location>
        <begin position="156"/>
        <end position="297"/>
    </location>
</feature>
<dbReference type="Pfam" id="PF00892">
    <property type="entry name" value="EamA"/>
    <property type="match status" value="2"/>
</dbReference>
<gene>
    <name evidence="8" type="ORF">CLV75_0014</name>
</gene>
<dbReference type="STRING" id="981384.GCA_000192475_02686"/>
<feature type="transmembrane region" description="Helical" evidence="6">
    <location>
        <begin position="43"/>
        <end position="63"/>
    </location>
</feature>
<dbReference type="EMBL" id="RCCT01000001">
    <property type="protein sequence ID" value="RLK10051.1"/>
    <property type="molecule type" value="Genomic_DNA"/>
</dbReference>
<feature type="transmembrane region" description="Helical" evidence="6">
    <location>
        <begin position="257"/>
        <end position="275"/>
    </location>
</feature>
<feature type="transmembrane region" description="Helical" evidence="6">
    <location>
        <begin position="226"/>
        <end position="245"/>
    </location>
</feature>
<comment type="caution">
    <text evidence="8">The sequence shown here is derived from an EMBL/GenBank/DDBJ whole genome shotgun (WGS) entry which is preliminary data.</text>
</comment>
<feature type="transmembrane region" description="Helical" evidence="6">
    <location>
        <begin position="281"/>
        <end position="299"/>
    </location>
</feature>
<evidence type="ECO:0000256" key="2">
    <source>
        <dbReference type="ARBA" id="ARBA00009853"/>
    </source>
</evidence>
<evidence type="ECO:0000259" key="7">
    <source>
        <dbReference type="Pfam" id="PF00892"/>
    </source>
</evidence>
<feature type="transmembrane region" description="Helical" evidence="6">
    <location>
        <begin position="12"/>
        <end position="31"/>
    </location>
</feature>
<comment type="similarity">
    <text evidence="2">Belongs to the drug/metabolite transporter (DMT) superfamily. 10 TMS drug/metabolite exporter (DME) (TC 2.A.7.3) family.</text>
</comment>
<dbReference type="AlphaFoldDB" id="A0A497ZP05"/>
<evidence type="ECO:0000256" key="4">
    <source>
        <dbReference type="ARBA" id="ARBA00022989"/>
    </source>
</evidence>
<dbReference type="RefSeq" id="WP_010438875.1">
    <property type="nucleotide sequence ID" value="NZ_AEYW01000006.1"/>
</dbReference>
<keyword evidence="9" id="KW-1185">Reference proteome</keyword>
<feature type="transmembrane region" description="Helical" evidence="6">
    <location>
        <begin position="125"/>
        <end position="141"/>
    </location>
</feature>
<dbReference type="InterPro" id="IPR037185">
    <property type="entry name" value="EmrE-like"/>
</dbReference>
<protein>
    <submittedName>
        <fullName evidence="8">EamA domain-containing membrane protein RarD</fullName>
    </submittedName>
</protein>
<dbReference type="OrthoDB" id="7855875at2"/>
<sequence>MQSQQQSHSMLASLLMVASMAIIGVIDNFVIRVAESIGLWQFHLSRATLMLPLIALLSVLGLGGLKPRRYGIVAVRSVLITMAMLFYFTALALMPIAQALAGLFTSPIFVLLISALFLKQHIGPWRIVAVLLGFAGILSVLQPDPNSFDLKTLIPVAGGFFYALSAVVTRTHCRDESTVALLAAMVVTLGLAGLIGLIWLAVFPVDVPEGPEGFAMRGWVWPIHEALPWVVLQAIGSTIAVFMLIKAYQLGEPSYVAVFEYSVMIFGPFFAWIAFGQSVGLMQVVGIGMIATAGILLAWREKRTAGKLPKALPN</sequence>
<proteinExistence type="inferred from homology"/>
<evidence type="ECO:0000256" key="1">
    <source>
        <dbReference type="ARBA" id="ARBA00004141"/>
    </source>
</evidence>
<evidence type="ECO:0000313" key="9">
    <source>
        <dbReference type="Proteomes" id="UP000271700"/>
    </source>
</evidence>
<dbReference type="InterPro" id="IPR000620">
    <property type="entry name" value="EamA_dom"/>
</dbReference>
<evidence type="ECO:0000256" key="3">
    <source>
        <dbReference type="ARBA" id="ARBA00022692"/>
    </source>
</evidence>
<comment type="subcellular location">
    <subcellularLocation>
        <location evidence="1">Membrane</location>
        <topology evidence="1">Multi-pass membrane protein</topology>
    </subcellularLocation>
</comment>
<keyword evidence="3 6" id="KW-0812">Transmembrane</keyword>
<reference evidence="8 9" key="1">
    <citation type="submission" date="2018-10" db="EMBL/GenBank/DDBJ databases">
        <title>Genomic Encyclopedia of Archaeal and Bacterial Type Strains, Phase II (KMG-II): from individual species to whole genera.</title>
        <authorList>
            <person name="Goeker M."/>
        </authorList>
    </citation>
    <scope>NUCLEOTIDE SEQUENCE [LARGE SCALE GENOMIC DNA]</scope>
    <source>
        <strain evidence="8 9">DSM 29317</strain>
    </source>
</reference>
<feature type="transmembrane region" description="Helical" evidence="6">
    <location>
        <begin position="153"/>
        <end position="169"/>
    </location>
</feature>
<feature type="transmembrane region" description="Helical" evidence="6">
    <location>
        <begin position="96"/>
        <end position="118"/>
    </location>
</feature>
<evidence type="ECO:0000256" key="6">
    <source>
        <dbReference type="SAM" id="Phobius"/>
    </source>
</evidence>
<dbReference type="Proteomes" id="UP000271700">
    <property type="component" value="Unassembled WGS sequence"/>
</dbReference>
<feature type="transmembrane region" description="Helical" evidence="6">
    <location>
        <begin position="70"/>
        <end position="90"/>
    </location>
</feature>
<evidence type="ECO:0000256" key="5">
    <source>
        <dbReference type="ARBA" id="ARBA00023136"/>
    </source>
</evidence>
<dbReference type="PANTHER" id="PTHR22911">
    <property type="entry name" value="ACYL-MALONYL CONDENSING ENZYME-RELATED"/>
    <property type="match status" value="1"/>
</dbReference>
<organism evidence="8 9">
    <name type="scientific">Ruegeria conchae</name>
    <dbReference type="NCBI Taxonomy" id="981384"/>
    <lineage>
        <taxon>Bacteria</taxon>
        <taxon>Pseudomonadati</taxon>
        <taxon>Pseudomonadota</taxon>
        <taxon>Alphaproteobacteria</taxon>
        <taxon>Rhodobacterales</taxon>
        <taxon>Roseobacteraceae</taxon>
        <taxon>Ruegeria</taxon>
    </lineage>
</organism>
<keyword evidence="5 6" id="KW-0472">Membrane</keyword>